<proteinExistence type="predicted"/>
<reference evidence="2" key="1">
    <citation type="submission" date="2021-05" db="EMBL/GenBank/DDBJ databases">
        <title>Comparative genomics of three Colletotrichum scovillei strains and genetic complementation revealed genes involved fungal growth and virulence on chili pepper.</title>
        <authorList>
            <person name="Hsieh D.-K."/>
            <person name="Chuang S.-C."/>
            <person name="Chen C.-Y."/>
            <person name="Chao Y.-T."/>
            <person name="Lu M.-Y.J."/>
            <person name="Lee M.-H."/>
            <person name="Shih M.-C."/>
        </authorList>
    </citation>
    <scope>NUCLEOTIDE SEQUENCE</scope>
    <source>
        <strain evidence="2">Coll-153</strain>
    </source>
</reference>
<organism evidence="2 3">
    <name type="scientific">Colletotrichum scovillei</name>
    <dbReference type="NCBI Taxonomy" id="1209932"/>
    <lineage>
        <taxon>Eukaryota</taxon>
        <taxon>Fungi</taxon>
        <taxon>Dikarya</taxon>
        <taxon>Ascomycota</taxon>
        <taxon>Pezizomycotina</taxon>
        <taxon>Sordariomycetes</taxon>
        <taxon>Hypocreomycetidae</taxon>
        <taxon>Glomerellales</taxon>
        <taxon>Glomerellaceae</taxon>
        <taxon>Colletotrichum</taxon>
        <taxon>Colletotrichum acutatum species complex</taxon>
    </lineage>
</organism>
<gene>
    <name evidence="2" type="ORF">JMJ77_011310</name>
</gene>
<sequence length="122" mass="13220">RPAASLRQPSPVRVPLIGQPLVSGSYNPAKCRAPSDASYSLGTDSSVHRILLGFAPLGPDPPTHNFTRPRQHTRSSRNSAGREHRAPPPQRQSGPLQCGAPPNLPANKLRCEGQRSTEYIVR</sequence>
<feature type="region of interest" description="Disordered" evidence="1">
    <location>
        <begin position="53"/>
        <end position="122"/>
    </location>
</feature>
<evidence type="ECO:0000313" key="2">
    <source>
        <dbReference type="EMBL" id="KAG7047972.1"/>
    </source>
</evidence>
<evidence type="ECO:0000256" key="1">
    <source>
        <dbReference type="SAM" id="MobiDB-lite"/>
    </source>
</evidence>
<evidence type="ECO:0000313" key="3">
    <source>
        <dbReference type="Proteomes" id="UP000699042"/>
    </source>
</evidence>
<feature type="non-terminal residue" evidence="2">
    <location>
        <position position="1"/>
    </location>
</feature>
<name>A0A9P7R1R2_9PEZI</name>
<accession>A0A9P7R1R2</accession>
<comment type="caution">
    <text evidence="2">The sequence shown here is derived from an EMBL/GenBank/DDBJ whole genome shotgun (WGS) entry which is preliminary data.</text>
</comment>
<dbReference type="EMBL" id="JAESDN010000007">
    <property type="protein sequence ID" value="KAG7047972.1"/>
    <property type="molecule type" value="Genomic_DNA"/>
</dbReference>
<protein>
    <submittedName>
        <fullName evidence="2">Uncharacterized protein</fullName>
    </submittedName>
</protein>
<dbReference type="AlphaFoldDB" id="A0A9P7R1R2"/>
<feature type="compositionally biased region" description="Basic and acidic residues" evidence="1">
    <location>
        <begin position="109"/>
        <end position="122"/>
    </location>
</feature>
<feature type="region of interest" description="Disordered" evidence="1">
    <location>
        <begin position="1"/>
        <end position="26"/>
    </location>
</feature>
<dbReference type="Proteomes" id="UP000699042">
    <property type="component" value="Unassembled WGS sequence"/>
</dbReference>
<keyword evidence="3" id="KW-1185">Reference proteome</keyword>